<accession>A0ABC8SW07</accession>
<evidence type="ECO:0000256" key="1">
    <source>
        <dbReference type="SAM" id="Coils"/>
    </source>
</evidence>
<keyword evidence="1" id="KW-0175">Coiled coil</keyword>
<dbReference type="EMBL" id="CAUOFW020003669">
    <property type="protein sequence ID" value="CAK9161377.1"/>
    <property type="molecule type" value="Genomic_DNA"/>
</dbReference>
<organism evidence="2 3">
    <name type="scientific">Ilex paraguariensis</name>
    <name type="common">yerba mate</name>
    <dbReference type="NCBI Taxonomy" id="185542"/>
    <lineage>
        <taxon>Eukaryota</taxon>
        <taxon>Viridiplantae</taxon>
        <taxon>Streptophyta</taxon>
        <taxon>Embryophyta</taxon>
        <taxon>Tracheophyta</taxon>
        <taxon>Spermatophyta</taxon>
        <taxon>Magnoliopsida</taxon>
        <taxon>eudicotyledons</taxon>
        <taxon>Gunneridae</taxon>
        <taxon>Pentapetalae</taxon>
        <taxon>asterids</taxon>
        <taxon>campanulids</taxon>
        <taxon>Aquifoliales</taxon>
        <taxon>Aquifoliaceae</taxon>
        <taxon>Ilex</taxon>
    </lineage>
</organism>
<comment type="caution">
    <text evidence="2">The sequence shown here is derived from an EMBL/GenBank/DDBJ whole genome shotgun (WGS) entry which is preliminary data.</text>
</comment>
<gene>
    <name evidence="2" type="ORF">ILEXP_LOCUS30174</name>
</gene>
<proteinExistence type="predicted"/>
<keyword evidence="3" id="KW-1185">Reference proteome</keyword>
<sequence>MEMSYIDKKKTTWSNTRPVATVDELREEMREMNRKVEALQTQQERRIEEMFQSLLVLSNSWKPSTCWLLER</sequence>
<dbReference type="Proteomes" id="UP001642360">
    <property type="component" value="Unassembled WGS sequence"/>
</dbReference>
<evidence type="ECO:0000313" key="2">
    <source>
        <dbReference type="EMBL" id="CAK9161377.1"/>
    </source>
</evidence>
<dbReference type="AlphaFoldDB" id="A0ABC8SW07"/>
<evidence type="ECO:0000313" key="3">
    <source>
        <dbReference type="Proteomes" id="UP001642360"/>
    </source>
</evidence>
<name>A0ABC8SW07_9AQUA</name>
<protein>
    <submittedName>
        <fullName evidence="2">Uncharacterized protein</fullName>
    </submittedName>
</protein>
<reference evidence="2 3" key="1">
    <citation type="submission" date="2024-02" db="EMBL/GenBank/DDBJ databases">
        <authorList>
            <person name="Vignale AGUSTIN F."/>
            <person name="Sosa J E."/>
            <person name="Modenutti C."/>
        </authorList>
    </citation>
    <scope>NUCLEOTIDE SEQUENCE [LARGE SCALE GENOMIC DNA]</scope>
</reference>
<feature type="coiled-coil region" evidence="1">
    <location>
        <begin position="22"/>
        <end position="49"/>
    </location>
</feature>